<organism evidence="1 2">
    <name type="scientific">Streptomyces nanshensis</name>
    <dbReference type="NCBI Taxonomy" id="518642"/>
    <lineage>
        <taxon>Bacteria</taxon>
        <taxon>Bacillati</taxon>
        <taxon>Actinomycetota</taxon>
        <taxon>Actinomycetes</taxon>
        <taxon>Kitasatosporales</taxon>
        <taxon>Streptomycetaceae</taxon>
        <taxon>Streptomyces</taxon>
    </lineage>
</organism>
<gene>
    <name evidence="1" type="ORF">AN221_04380</name>
</gene>
<dbReference type="Proteomes" id="UP000175971">
    <property type="component" value="Unassembled WGS sequence"/>
</dbReference>
<proteinExistence type="predicted"/>
<name>A0A1E7M0Y2_9ACTN</name>
<sequence length="165" mass="17677">MRFRQHVPEVLVEARGLDPFHKVKHFLADGAACIGVSGSHLGRGCSRKELGAGAYLFATEDISGGVESLRRFCRSAEFEVARSSLPEDLPAVDPVQPMGIILPNSPSTQLLGLVQRSQRMTFFTESRVAPSGPSQKHGVKRRRILITDALASGSGGSNCFSGVAD</sequence>
<accession>A0A1E7M0Y2</accession>
<evidence type="ECO:0000313" key="1">
    <source>
        <dbReference type="EMBL" id="OEV22142.1"/>
    </source>
</evidence>
<comment type="caution">
    <text evidence="1">The sequence shown here is derived from an EMBL/GenBank/DDBJ whole genome shotgun (WGS) entry which is preliminary data.</text>
</comment>
<evidence type="ECO:0000313" key="2">
    <source>
        <dbReference type="Proteomes" id="UP000175971"/>
    </source>
</evidence>
<protein>
    <submittedName>
        <fullName evidence="1">Uncharacterized protein</fullName>
    </submittedName>
</protein>
<dbReference type="AlphaFoldDB" id="A0A1E7M0Y2"/>
<keyword evidence="2" id="KW-1185">Reference proteome</keyword>
<dbReference type="EMBL" id="LJGZ01000005">
    <property type="protein sequence ID" value="OEV22142.1"/>
    <property type="molecule type" value="Genomic_DNA"/>
</dbReference>
<reference evidence="1 2" key="1">
    <citation type="journal article" date="2016" name="Front. Microbiol.">
        <title>Comparative Genomics Analysis of Streptomyces Species Reveals Their Adaptation to the Marine Environment and Their Diversity at the Genomic Level.</title>
        <authorList>
            <person name="Tian X."/>
            <person name="Zhang Z."/>
            <person name="Yang T."/>
            <person name="Chen M."/>
            <person name="Li J."/>
            <person name="Chen F."/>
            <person name="Yang J."/>
            <person name="Li W."/>
            <person name="Zhang B."/>
            <person name="Zhang Z."/>
            <person name="Wu J."/>
            <person name="Zhang C."/>
            <person name="Long L."/>
            <person name="Xiao J."/>
        </authorList>
    </citation>
    <scope>NUCLEOTIDE SEQUENCE [LARGE SCALE GENOMIC DNA]</scope>
    <source>
        <strain evidence="1 2">SCSIO M10372</strain>
    </source>
</reference>